<dbReference type="EMBL" id="JBHUEO010000008">
    <property type="protein sequence ID" value="MFD1706127.1"/>
    <property type="molecule type" value="Genomic_DNA"/>
</dbReference>
<keyword evidence="3" id="KW-0238">DNA-binding</keyword>
<keyword evidence="2" id="KW-0812">Transmembrane</keyword>
<dbReference type="InterPro" id="IPR051675">
    <property type="entry name" value="Endo/Exo/Phosphatase_dom_1"/>
</dbReference>
<feature type="transmembrane region" description="Helical" evidence="2">
    <location>
        <begin position="69"/>
        <end position="90"/>
    </location>
</feature>
<proteinExistence type="predicted"/>
<feature type="compositionally biased region" description="Basic and acidic residues" evidence="1">
    <location>
        <begin position="225"/>
        <end position="237"/>
    </location>
</feature>
<evidence type="ECO:0000313" key="4">
    <source>
        <dbReference type="Proteomes" id="UP001597301"/>
    </source>
</evidence>
<feature type="transmembrane region" description="Helical" evidence="2">
    <location>
        <begin position="45"/>
        <end position="63"/>
    </location>
</feature>
<dbReference type="Gene3D" id="1.10.150.320">
    <property type="entry name" value="Photosystem II 12 kDa extrinsic protein"/>
    <property type="match status" value="1"/>
</dbReference>
<gene>
    <name evidence="3" type="ORF">ACFSCZ_05070</name>
</gene>
<dbReference type="PANTHER" id="PTHR21180">
    <property type="entry name" value="ENDONUCLEASE/EXONUCLEASE/PHOSPHATASE FAMILY DOMAIN-CONTAINING PROTEIN 1"/>
    <property type="match status" value="1"/>
</dbReference>
<feature type="transmembrane region" description="Helical" evidence="2">
    <location>
        <begin position="16"/>
        <end position="38"/>
    </location>
</feature>
<dbReference type="RefSeq" id="WP_380772687.1">
    <property type="nucleotide sequence ID" value="NZ_JBHUEO010000008.1"/>
</dbReference>
<dbReference type="SUPFAM" id="SSF47781">
    <property type="entry name" value="RuvA domain 2-like"/>
    <property type="match status" value="1"/>
</dbReference>
<organism evidence="3 4">
    <name type="scientific">Siminovitchia sediminis</name>
    <dbReference type="NCBI Taxonomy" id="1274353"/>
    <lineage>
        <taxon>Bacteria</taxon>
        <taxon>Bacillati</taxon>
        <taxon>Bacillota</taxon>
        <taxon>Bacilli</taxon>
        <taxon>Bacillales</taxon>
        <taxon>Bacillaceae</taxon>
        <taxon>Siminovitchia</taxon>
    </lineage>
</organism>
<comment type="caution">
    <text evidence="3">The sequence shown here is derived from an EMBL/GenBank/DDBJ whole genome shotgun (WGS) entry which is preliminary data.</text>
</comment>
<dbReference type="PANTHER" id="PTHR21180:SF32">
    <property type="entry name" value="ENDONUCLEASE_EXONUCLEASE_PHOSPHATASE FAMILY DOMAIN-CONTAINING PROTEIN 1"/>
    <property type="match status" value="1"/>
</dbReference>
<keyword evidence="2" id="KW-0472">Membrane</keyword>
<keyword evidence="2" id="KW-1133">Transmembrane helix</keyword>
<dbReference type="Pfam" id="PF12836">
    <property type="entry name" value="HHH_3"/>
    <property type="match status" value="1"/>
</dbReference>
<evidence type="ECO:0000256" key="2">
    <source>
        <dbReference type="SAM" id="Phobius"/>
    </source>
</evidence>
<feature type="region of interest" description="Disordered" evidence="1">
    <location>
        <begin position="212"/>
        <end position="237"/>
    </location>
</feature>
<name>A0ABW4KD36_9BACI</name>
<dbReference type="Proteomes" id="UP001597301">
    <property type="component" value="Unassembled WGS sequence"/>
</dbReference>
<evidence type="ECO:0000313" key="3">
    <source>
        <dbReference type="EMBL" id="MFD1706127.1"/>
    </source>
</evidence>
<protein>
    <submittedName>
        <fullName evidence="3">ComEA family DNA-binding protein</fullName>
    </submittedName>
</protein>
<dbReference type="InterPro" id="IPR010994">
    <property type="entry name" value="RuvA_2-like"/>
</dbReference>
<dbReference type="GO" id="GO:0003677">
    <property type="term" value="F:DNA binding"/>
    <property type="evidence" value="ECO:0007669"/>
    <property type="project" value="UniProtKB-KW"/>
</dbReference>
<accession>A0ABW4KD36</accession>
<evidence type="ECO:0000256" key="1">
    <source>
        <dbReference type="SAM" id="MobiDB-lite"/>
    </source>
</evidence>
<keyword evidence="4" id="KW-1185">Reference proteome</keyword>
<sequence>MAITSKGKAWERRHSIWMLWAILTMGFLNYVSFFYAASRVKQRKWFYAGVIYSIIFIVTMVATEFDGHWIYDASIGVFLIGWIVSIFHVFKIRPEYLLRLEAKQAPGYRDKDIQLLKEQIKREYSGGTVTVPREETAPRAAAIKEERAEETMGIVDVNTASEAQIARVPGIGALFSKRVVEMREQENGFTSFDHFVEALSIRPHVAEKIRPHLSFPEKSNPAKPESSERREGRIVDF</sequence>
<reference evidence="4" key="1">
    <citation type="journal article" date="2019" name="Int. J. Syst. Evol. Microbiol.">
        <title>The Global Catalogue of Microorganisms (GCM) 10K type strain sequencing project: providing services to taxonomists for standard genome sequencing and annotation.</title>
        <authorList>
            <consortium name="The Broad Institute Genomics Platform"/>
            <consortium name="The Broad Institute Genome Sequencing Center for Infectious Disease"/>
            <person name="Wu L."/>
            <person name="Ma J."/>
        </authorList>
    </citation>
    <scope>NUCLEOTIDE SEQUENCE [LARGE SCALE GENOMIC DNA]</scope>
    <source>
        <strain evidence="4">CGMCC 1.12295</strain>
    </source>
</reference>